<keyword evidence="2" id="KW-0159">Chromosome partition</keyword>
<dbReference type="Gene3D" id="3.90.1530.30">
    <property type="match status" value="1"/>
</dbReference>
<dbReference type="Pfam" id="PF17762">
    <property type="entry name" value="HTH_ParB"/>
    <property type="match status" value="1"/>
</dbReference>
<dbReference type="PANTHER" id="PTHR33375">
    <property type="entry name" value="CHROMOSOME-PARTITIONING PROTEIN PARB-RELATED"/>
    <property type="match status" value="1"/>
</dbReference>
<evidence type="ECO:0000256" key="3">
    <source>
        <dbReference type="SAM" id="MobiDB-lite"/>
    </source>
</evidence>
<protein>
    <submittedName>
        <fullName evidence="5">ParB/RepB/Spo0J family partition protein</fullName>
    </submittedName>
</protein>
<dbReference type="SUPFAM" id="SSF110849">
    <property type="entry name" value="ParB/Sulfiredoxin"/>
    <property type="match status" value="1"/>
</dbReference>
<keyword evidence="6" id="KW-1185">Reference proteome</keyword>
<feature type="domain" description="ParB-like N-terminal" evidence="4">
    <location>
        <begin position="7"/>
        <end position="109"/>
    </location>
</feature>
<dbReference type="InterPro" id="IPR004437">
    <property type="entry name" value="ParB/RepB/Spo0J"/>
</dbReference>
<comment type="caution">
    <text evidence="5">The sequence shown here is derived from an EMBL/GenBank/DDBJ whole genome shotgun (WGS) entry which is preliminary data.</text>
</comment>
<evidence type="ECO:0000313" key="6">
    <source>
        <dbReference type="Proteomes" id="UP001597304"/>
    </source>
</evidence>
<dbReference type="EMBL" id="JBHUEJ010000002">
    <property type="protein sequence ID" value="MFD1709054.1"/>
    <property type="molecule type" value="Genomic_DNA"/>
</dbReference>
<evidence type="ECO:0000313" key="5">
    <source>
        <dbReference type="EMBL" id="MFD1709054.1"/>
    </source>
</evidence>
<dbReference type="Proteomes" id="UP001597304">
    <property type="component" value="Unassembled WGS sequence"/>
</dbReference>
<dbReference type="InterPro" id="IPR036086">
    <property type="entry name" value="ParB/Sulfiredoxin_sf"/>
</dbReference>
<dbReference type="NCBIfam" id="TIGR00180">
    <property type="entry name" value="parB_part"/>
    <property type="match status" value="1"/>
</dbReference>
<proteinExistence type="inferred from homology"/>
<dbReference type="SUPFAM" id="SSF109709">
    <property type="entry name" value="KorB DNA-binding domain-like"/>
    <property type="match status" value="1"/>
</dbReference>
<evidence type="ECO:0000256" key="1">
    <source>
        <dbReference type="ARBA" id="ARBA00006295"/>
    </source>
</evidence>
<dbReference type="InterPro" id="IPR003115">
    <property type="entry name" value="ParB_N"/>
</dbReference>
<dbReference type="InterPro" id="IPR041468">
    <property type="entry name" value="HTH_ParB/Spo0J"/>
</dbReference>
<name>A0ABW4KMT1_9BURK</name>
<dbReference type="PANTHER" id="PTHR33375:SF1">
    <property type="entry name" value="CHROMOSOME-PARTITIONING PROTEIN PARB-RELATED"/>
    <property type="match status" value="1"/>
</dbReference>
<reference evidence="6" key="1">
    <citation type="journal article" date="2019" name="Int. J. Syst. Evol. Microbiol.">
        <title>The Global Catalogue of Microorganisms (GCM) 10K type strain sequencing project: providing services to taxonomists for standard genome sequencing and annotation.</title>
        <authorList>
            <consortium name="The Broad Institute Genomics Platform"/>
            <consortium name="The Broad Institute Genome Sequencing Center for Infectious Disease"/>
            <person name="Wu L."/>
            <person name="Ma J."/>
        </authorList>
    </citation>
    <scope>NUCLEOTIDE SEQUENCE [LARGE SCALE GENOMIC DNA]</scope>
    <source>
        <strain evidence="6">LMG 29247</strain>
    </source>
</reference>
<feature type="compositionally biased region" description="Low complexity" evidence="3">
    <location>
        <begin position="606"/>
        <end position="622"/>
    </location>
</feature>
<dbReference type="Gene3D" id="1.10.10.2830">
    <property type="match status" value="1"/>
</dbReference>
<evidence type="ECO:0000259" key="4">
    <source>
        <dbReference type="SMART" id="SM00470"/>
    </source>
</evidence>
<comment type="similarity">
    <text evidence="1">Belongs to the ParB family.</text>
</comment>
<gene>
    <name evidence="5" type="ORF">ACFSF0_00385</name>
</gene>
<sequence length="701" mass="74307">MTTPDFLHIDPRLVLPSATNPRKHFDPVKLQELADSIAASGVHQPVLLRPLPAARVPDTVGLKPRPTHEMVAGERRLRASLKAGVATIPAMVQDLTDAQVLEIQIVENLQRDDLSPLEEAEGYRYLIDHTGVNAQEVGAKIGKSRAYVYGRLKLLDLCPEGRAALAEGKLEASTALLVARIPDSKLQAEATAVLTEVDYTGDAAYSHRAAAVYIQEHYQLRLESAKFDRASATLVPAAGACSACPHRTGANPDLFSDVKNADVCTLPSCYHAKEQAHVDAQLQAARDSGAEIIEGREAKLLMPHRWSRKVEGHLRLDDAEDSPTKEPLRKVLAKVMEEQGVKPTLIANPHVDGEMIAVISGEQATALLHAAGQLNAAEKVKGDAAAEAKAAEREAALKAEDKVEQGWRNAGLQAVIDKADAAGSQDGRPALAPTLSELLRHIARHYLKLLRLDQCKALASRLNLGKVAPRDGIEHWLGDHAQPVDALIILVGASDAQWVRADADKVGANHGLYRAAAAMGVDLPKIAIAARDEARADADAKAKAAQKPKPADVPKGDLPLAPAARRKRDASADAEGPATRRGRGAKAKPAIGEAQARESIAAAMQAQEPDPGAAAAAQNDGARPVLRPATPSGGAAPGLAIGQQVKVLANATGAGQKRWVGKTGQVVSQMGDSAWDVEFAAKRKGLPTVQCAFDVSELEVV</sequence>
<organism evidence="5 6">
    <name type="scientific">Ottowia flava</name>
    <dbReference type="NCBI Taxonomy" id="2675430"/>
    <lineage>
        <taxon>Bacteria</taxon>
        <taxon>Pseudomonadati</taxon>
        <taxon>Pseudomonadota</taxon>
        <taxon>Betaproteobacteria</taxon>
        <taxon>Burkholderiales</taxon>
        <taxon>Comamonadaceae</taxon>
        <taxon>Ottowia</taxon>
    </lineage>
</organism>
<dbReference type="InterPro" id="IPR050336">
    <property type="entry name" value="Chromosome_partition/occlusion"/>
</dbReference>
<feature type="region of interest" description="Disordered" evidence="3">
    <location>
        <begin position="539"/>
        <end position="634"/>
    </location>
</feature>
<evidence type="ECO:0000256" key="2">
    <source>
        <dbReference type="ARBA" id="ARBA00022829"/>
    </source>
</evidence>
<dbReference type="RefSeq" id="WP_187265759.1">
    <property type="nucleotide sequence ID" value="NZ_JBHUEJ010000002.1"/>
</dbReference>
<accession>A0ABW4KMT1</accession>
<dbReference type="Pfam" id="PF02195">
    <property type="entry name" value="ParB_N"/>
    <property type="match status" value="1"/>
</dbReference>
<dbReference type="SMART" id="SM00470">
    <property type="entry name" value="ParB"/>
    <property type="match status" value="1"/>
</dbReference>